<reference evidence="3 4" key="2">
    <citation type="submission" date="2021-08" db="EMBL/GenBank/DDBJ databases">
        <title>Massilia sp. R798.</title>
        <authorList>
            <person name="Baek J.H."/>
            <person name="Jung H.S."/>
            <person name="Kim K.R."/>
            <person name="Jeon C.O."/>
        </authorList>
    </citation>
    <scope>NUCLEOTIDE SEQUENCE [LARGE SCALE GENOMIC DNA]</scope>
    <source>
        <strain evidence="3 4">R798</strain>
    </source>
</reference>
<keyword evidence="4" id="KW-1185">Reference proteome</keyword>
<proteinExistence type="predicted"/>
<dbReference type="SUPFAM" id="SSF109604">
    <property type="entry name" value="HD-domain/PDEase-like"/>
    <property type="match status" value="1"/>
</dbReference>
<name>A0ABS7SQA3_9BURK</name>
<dbReference type="PANTHER" id="PTHR33525">
    <property type="match status" value="1"/>
</dbReference>
<evidence type="ECO:0000313" key="3">
    <source>
        <dbReference type="EMBL" id="MBZ2208115.1"/>
    </source>
</evidence>
<dbReference type="SUPFAM" id="SSF141868">
    <property type="entry name" value="EAL domain-like"/>
    <property type="match status" value="1"/>
</dbReference>
<dbReference type="PROSITE" id="PS50883">
    <property type="entry name" value="EAL"/>
    <property type="match status" value="1"/>
</dbReference>
<dbReference type="RefSeq" id="WP_223468611.1">
    <property type="nucleotide sequence ID" value="NZ_JAFBIL020000005.1"/>
</dbReference>
<feature type="domain" description="EAL" evidence="1">
    <location>
        <begin position="1"/>
        <end position="212"/>
    </location>
</feature>
<sequence>MANEATISDDFFLARQPILGRDQCLVAYELLFRTEGALEANVTDHASATAAVISHASQLGMETVLGGRLAFLNVDEVVLMSDFVRFLPHDNVILEILETVKATPELVARVVELRELGFKFALDDVIAASDDVNKLFDLADVIKIDLKGINRSKLPALVRKFSGHQKKLLAEKVETVEEFDECMALGFDYFQGFYFARPTIMSGKKIAPTELVILRLLDLINSDADDSEIEMAVKRDASVGLNLLRLVNTPAAGTTSHIDSLGEAIHRLGRDRLQRWLQILLYSKPGGVVELNSPLLQMASTRGKLMELMAQCLRPGMRSYADTGFTVGIMSLMDALFSMSMQDVLETVEVPDEVRAALLERSGELGEMLRVVELLENPNEGPALTRALRKLGIKVRQVREIELRAFEWVNELAHEVPVPRSRAA</sequence>
<dbReference type="InterPro" id="IPR052340">
    <property type="entry name" value="RNase_Y/CdgJ"/>
</dbReference>
<gene>
    <name evidence="3" type="ORF">I4X03_012665</name>
</gene>
<organism evidence="3 4">
    <name type="scientific">Massilia soli</name>
    <dbReference type="NCBI Taxonomy" id="2792854"/>
    <lineage>
        <taxon>Bacteria</taxon>
        <taxon>Pseudomonadati</taxon>
        <taxon>Pseudomonadota</taxon>
        <taxon>Betaproteobacteria</taxon>
        <taxon>Burkholderiales</taxon>
        <taxon>Oxalobacteraceae</taxon>
        <taxon>Telluria group</taxon>
        <taxon>Massilia</taxon>
    </lineage>
</organism>
<evidence type="ECO:0000259" key="1">
    <source>
        <dbReference type="PROSITE" id="PS50883"/>
    </source>
</evidence>
<dbReference type="Proteomes" id="UP000809349">
    <property type="component" value="Unassembled WGS sequence"/>
</dbReference>
<evidence type="ECO:0000313" key="4">
    <source>
        <dbReference type="Proteomes" id="UP000809349"/>
    </source>
</evidence>
<evidence type="ECO:0000259" key="2">
    <source>
        <dbReference type="PROSITE" id="PS51833"/>
    </source>
</evidence>
<dbReference type="Gene3D" id="3.20.20.450">
    <property type="entry name" value="EAL domain"/>
    <property type="match status" value="1"/>
</dbReference>
<dbReference type="PANTHER" id="PTHR33525:SF4">
    <property type="entry name" value="CYCLIC DI-GMP PHOSPHODIESTERASE CDGJ"/>
    <property type="match status" value="1"/>
</dbReference>
<dbReference type="InterPro" id="IPR013976">
    <property type="entry name" value="HDOD"/>
</dbReference>
<comment type="caution">
    <text evidence="3">The sequence shown here is derived from an EMBL/GenBank/DDBJ whole genome shotgun (WGS) entry which is preliminary data.</text>
</comment>
<protein>
    <submittedName>
        <fullName evidence="3">EAL domain-containing protein</fullName>
    </submittedName>
</protein>
<dbReference type="InterPro" id="IPR001633">
    <property type="entry name" value="EAL_dom"/>
</dbReference>
<accession>A0ABS7SQA3</accession>
<reference evidence="3 4" key="1">
    <citation type="submission" date="2021-01" db="EMBL/GenBank/DDBJ databases">
        <authorList>
            <person name="Ruan W."/>
            <person name="Khan S.A."/>
            <person name="Jeon C.O."/>
        </authorList>
    </citation>
    <scope>NUCLEOTIDE SEQUENCE [LARGE SCALE GENOMIC DNA]</scope>
    <source>
        <strain evidence="3 4">R798</strain>
    </source>
</reference>
<dbReference type="Gene3D" id="1.10.3210.10">
    <property type="entry name" value="Hypothetical protein af1432"/>
    <property type="match status" value="1"/>
</dbReference>
<dbReference type="InterPro" id="IPR014408">
    <property type="entry name" value="dGMP_Pdiesterase_EAL/HD-GYP"/>
</dbReference>
<feature type="domain" description="HDOD" evidence="2">
    <location>
        <begin position="206"/>
        <end position="394"/>
    </location>
</feature>
<dbReference type="Pfam" id="PF08668">
    <property type="entry name" value="HDOD"/>
    <property type="match status" value="1"/>
</dbReference>
<dbReference type="PIRSF" id="PIRSF003180">
    <property type="entry name" value="DiGMPpdiest_YuxH"/>
    <property type="match status" value="1"/>
</dbReference>
<dbReference type="EMBL" id="JAFBIL020000005">
    <property type="protein sequence ID" value="MBZ2208115.1"/>
    <property type="molecule type" value="Genomic_DNA"/>
</dbReference>
<dbReference type="InterPro" id="IPR035919">
    <property type="entry name" value="EAL_sf"/>
</dbReference>
<dbReference type="PROSITE" id="PS51833">
    <property type="entry name" value="HDOD"/>
    <property type="match status" value="1"/>
</dbReference>
<dbReference type="SMART" id="SM00052">
    <property type="entry name" value="EAL"/>
    <property type="match status" value="1"/>
</dbReference>
<dbReference type="Pfam" id="PF00563">
    <property type="entry name" value="EAL"/>
    <property type="match status" value="1"/>
</dbReference>